<dbReference type="SUPFAM" id="SSF48726">
    <property type="entry name" value="Immunoglobulin"/>
    <property type="match status" value="2"/>
</dbReference>
<accession>A0A9J6CJP7</accession>
<dbReference type="PANTHER" id="PTHR23279">
    <property type="entry name" value="DEFECTIVE PROBOSCIS EXTENSION RESPONSE DPR -RELATED"/>
    <property type="match status" value="1"/>
</dbReference>
<reference evidence="3" key="1">
    <citation type="submission" date="2021-03" db="EMBL/GenBank/DDBJ databases">
        <title>Chromosome level genome of the anhydrobiotic midge Polypedilum vanderplanki.</title>
        <authorList>
            <person name="Yoshida Y."/>
            <person name="Kikawada T."/>
            <person name="Gusev O."/>
        </authorList>
    </citation>
    <scope>NUCLEOTIDE SEQUENCE</scope>
    <source>
        <strain evidence="3">NIAS01</strain>
        <tissue evidence="3">Whole body or cell culture</tissue>
    </source>
</reference>
<gene>
    <name evidence="3" type="ORF">PVAND_011557</name>
</gene>
<dbReference type="SMART" id="SM00408">
    <property type="entry name" value="IGc2"/>
    <property type="match status" value="2"/>
</dbReference>
<proteinExistence type="predicted"/>
<evidence type="ECO:0000313" key="4">
    <source>
        <dbReference type="Proteomes" id="UP001107558"/>
    </source>
</evidence>
<feature type="domain" description="Ig-like" evidence="2">
    <location>
        <begin position="166"/>
        <end position="264"/>
    </location>
</feature>
<dbReference type="EMBL" id="JADBJN010000001">
    <property type="protein sequence ID" value="KAG5682189.1"/>
    <property type="molecule type" value="Genomic_DNA"/>
</dbReference>
<dbReference type="SMART" id="SM00409">
    <property type="entry name" value="IG"/>
    <property type="match status" value="2"/>
</dbReference>
<comment type="caution">
    <text evidence="3">The sequence shown here is derived from an EMBL/GenBank/DDBJ whole genome shotgun (WGS) entry which is preliminary data.</text>
</comment>
<dbReference type="InterPro" id="IPR037448">
    <property type="entry name" value="Zig-8"/>
</dbReference>
<feature type="domain" description="Ig-like" evidence="2">
    <location>
        <begin position="61"/>
        <end position="151"/>
    </location>
</feature>
<dbReference type="InterPro" id="IPR003598">
    <property type="entry name" value="Ig_sub2"/>
</dbReference>
<dbReference type="FunFam" id="2.60.40.10:FF:001278">
    <property type="entry name" value="Defective proboscis extension response"/>
    <property type="match status" value="1"/>
</dbReference>
<dbReference type="AlphaFoldDB" id="A0A9J6CJP7"/>
<dbReference type="FunFam" id="2.60.40.10:FF:001598">
    <property type="entry name" value="Defective proboscis extension response"/>
    <property type="match status" value="1"/>
</dbReference>
<evidence type="ECO:0000256" key="1">
    <source>
        <dbReference type="SAM" id="SignalP"/>
    </source>
</evidence>
<dbReference type="Pfam" id="PF07686">
    <property type="entry name" value="V-set"/>
    <property type="match status" value="1"/>
</dbReference>
<dbReference type="Pfam" id="PF13927">
    <property type="entry name" value="Ig_3"/>
    <property type="match status" value="1"/>
</dbReference>
<dbReference type="OrthoDB" id="6354602at2759"/>
<keyword evidence="4" id="KW-1185">Reference proteome</keyword>
<keyword evidence="1" id="KW-0732">Signal</keyword>
<feature type="signal peptide" evidence="1">
    <location>
        <begin position="1"/>
        <end position="18"/>
    </location>
</feature>
<dbReference type="GO" id="GO:0032589">
    <property type="term" value="C:neuron projection membrane"/>
    <property type="evidence" value="ECO:0007669"/>
    <property type="project" value="TreeGrafter"/>
</dbReference>
<feature type="chain" id="PRO_5039948294" description="Ig-like domain-containing protein" evidence="1">
    <location>
        <begin position="19"/>
        <end position="306"/>
    </location>
</feature>
<protein>
    <recommendedName>
        <fullName evidence="2">Ig-like domain-containing protein</fullName>
    </recommendedName>
</protein>
<evidence type="ECO:0000259" key="2">
    <source>
        <dbReference type="PROSITE" id="PS50835"/>
    </source>
</evidence>
<dbReference type="Proteomes" id="UP001107558">
    <property type="component" value="Chromosome 1"/>
</dbReference>
<dbReference type="Gene3D" id="2.60.40.10">
    <property type="entry name" value="Immunoglobulins"/>
    <property type="match status" value="2"/>
</dbReference>
<dbReference type="GO" id="GO:0050808">
    <property type="term" value="P:synapse organization"/>
    <property type="evidence" value="ECO:0007669"/>
    <property type="project" value="TreeGrafter"/>
</dbReference>
<organism evidence="3 4">
    <name type="scientific">Polypedilum vanderplanki</name>
    <name type="common">Sleeping chironomid midge</name>
    <dbReference type="NCBI Taxonomy" id="319348"/>
    <lineage>
        <taxon>Eukaryota</taxon>
        <taxon>Metazoa</taxon>
        <taxon>Ecdysozoa</taxon>
        <taxon>Arthropoda</taxon>
        <taxon>Hexapoda</taxon>
        <taxon>Insecta</taxon>
        <taxon>Pterygota</taxon>
        <taxon>Neoptera</taxon>
        <taxon>Endopterygota</taxon>
        <taxon>Diptera</taxon>
        <taxon>Nematocera</taxon>
        <taxon>Chironomoidea</taxon>
        <taxon>Chironomidae</taxon>
        <taxon>Chironominae</taxon>
        <taxon>Polypedilum</taxon>
        <taxon>Polypedilum</taxon>
    </lineage>
</organism>
<dbReference type="InterPro" id="IPR013783">
    <property type="entry name" value="Ig-like_fold"/>
</dbReference>
<dbReference type="InterPro" id="IPR003599">
    <property type="entry name" value="Ig_sub"/>
</dbReference>
<dbReference type="InterPro" id="IPR013106">
    <property type="entry name" value="Ig_V-set"/>
</dbReference>
<dbReference type="InterPro" id="IPR036179">
    <property type="entry name" value="Ig-like_dom_sf"/>
</dbReference>
<name>A0A9J6CJP7_POLVA</name>
<sequence length="306" mass="34438">MWNVKWLSAFFCIANIKCSMLIVPETKSPYDALWHELSSSYPYTENSNAENASEATLIHEPFFEETSSQVNVTAQLGSDVILHCRVNDLREKMVMWTKRKGEQMHLITTGTSTYSSDSRYSVEYVPPNDWQLHIKYVNERDEGHFECSISSVPPLVFVVFLEIIVPRVEIVDERGLQTPDKFYKSSSTIELKCVISKIPQPTSYVTWKHGSRLLNYDTSRGGISVKTNLNSMGAVSRLYIANANKNDSGNYTCSLGDSAQTTITVHVLNGDLNPAAAQQSGTANFSKQFVHLVVLISFLMTMNQLR</sequence>
<dbReference type="PANTHER" id="PTHR23279:SF12">
    <property type="entry name" value="DEFECTIVE PROBOSCIS EXTENSION RESPONSE 14, ISOFORM A-RELATED"/>
    <property type="match status" value="1"/>
</dbReference>
<evidence type="ECO:0000313" key="3">
    <source>
        <dbReference type="EMBL" id="KAG5682189.1"/>
    </source>
</evidence>
<dbReference type="PROSITE" id="PS50835">
    <property type="entry name" value="IG_LIKE"/>
    <property type="match status" value="2"/>
</dbReference>
<dbReference type="InterPro" id="IPR007110">
    <property type="entry name" value="Ig-like_dom"/>
</dbReference>